<dbReference type="InterPro" id="IPR036291">
    <property type="entry name" value="NAD(P)-bd_dom_sf"/>
</dbReference>
<dbReference type="EMBL" id="JBHSKS010000002">
    <property type="protein sequence ID" value="MFC5190785.1"/>
    <property type="molecule type" value="Genomic_DNA"/>
</dbReference>
<name>A0ABW0BT27_9BACT</name>
<dbReference type="Pfam" id="PF03807">
    <property type="entry name" value="F420_oxidored"/>
    <property type="match status" value="1"/>
</dbReference>
<comment type="caution">
    <text evidence="2">The sequence shown here is derived from an EMBL/GenBank/DDBJ whole genome shotgun (WGS) entry which is preliminary data.</text>
</comment>
<dbReference type="Gene3D" id="3.40.50.720">
    <property type="entry name" value="NAD(P)-binding Rossmann-like Domain"/>
    <property type="match status" value="1"/>
</dbReference>
<accession>A0ABW0BT27</accession>
<dbReference type="SUPFAM" id="SSF51735">
    <property type="entry name" value="NAD(P)-binding Rossmann-fold domains"/>
    <property type="match status" value="1"/>
</dbReference>
<gene>
    <name evidence="2" type="ORF">ACFPIK_03335</name>
</gene>
<feature type="domain" description="Pyrroline-5-carboxylate reductase catalytic N-terminal" evidence="1">
    <location>
        <begin position="2"/>
        <end position="94"/>
    </location>
</feature>
<evidence type="ECO:0000313" key="3">
    <source>
        <dbReference type="Proteomes" id="UP001596163"/>
    </source>
</evidence>
<reference evidence="3" key="1">
    <citation type="journal article" date="2019" name="Int. J. Syst. Evol. Microbiol.">
        <title>The Global Catalogue of Microorganisms (GCM) 10K type strain sequencing project: providing services to taxonomists for standard genome sequencing and annotation.</title>
        <authorList>
            <consortium name="The Broad Institute Genomics Platform"/>
            <consortium name="The Broad Institute Genome Sequencing Center for Infectious Disease"/>
            <person name="Wu L."/>
            <person name="Ma J."/>
        </authorList>
    </citation>
    <scope>NUCLEOTIDE SEQUENCE [LARGE SCALE GENOMIC DNA]</scope>
    <source>
        <strain evidence="3">CGMCC 1.7030</strain>
    </source>
</reference>
<proteinExistence type="predicted"/>
<dbReference type="Proteomes" id="UP001596163">
    <property type="component" value="Unassembled WGS sequence"/>
</dbReference>
<keyword evidence="3" id="KW-1185">Reference proteome</keyword>
<organism evidence="2 3">
    <name type="scientific">Algoriphagus aquatilis</name>
    <dbReference type="NCBI Taxonomy" id="490186"/>
    <lineage>
        <taxon>Bacteria</taxon>
        <taxon>Pseudomonadati</taxon>
        <taxon>Bacteroidota</taxon>
        <taxon>Cytophagia</taxon>
        <taxon>Cytophagales</taxon>
        <taxon>Cyclobacteriaceae</taxon>
        <taxon>Algoriphagus</taxon>
    </lineage>
</organism>
<dbReference type="RefSeq" id="WP_377912201.1">
    <property type="nucleotide sequence ID" value="NZ_JBHSKS010000002.1"/>
</dbReference>
<protein>
    <submittedName>
        <fullName evidence="2">NAD(P)-binding domain-containing protein</fullName>
    </submittedName>
</protein>
<evidence type="ECO:0000259" key="1">
    <source>
        <dbReference type="Pfam" id="PF03807"/>
    </source>
</evidence>
<evidence type="ECO:0000313" key="2">
    <source>
        <dbReference type="EMBL" id="MFC5190785.1"/>
    </source>
</evidence>
<sequence length="197" mass="22013">MKIGFLGGTSLSNTLGKKYLEAGLEVVFGVSSDFDTEAPEWKLLNRLNHRICPYESAIIQSEIILICAETTSLAEIIKVLNTAETDDKILIDCTHTDISQLPNSVLIRSAAPKAYHFRAFNNFGVDYPKSGIFRRLEETKVFGEAIPQKLRVRRLVELIGYKAIDADQITVEPEIFGSKTTKTRILHPNYPLKSASI</sequence>
<dbReference type="InterPro" id="IPR028939">
    <property type="entry name" value="P5C_Rdtase_cat_N"/>
</dbReference>